<organism evidence="10 11">
    <name type="scientific">Puccinia striiformis f. sp. tritici PST-78</name>
    <dbReference type="NCBI Taxonomy" id="1165861"/>
    <lineage>
        <taxon>Eukaryota</taxon>
        <taxon>Fungi</taxon>
        <taxon>Dikarya</taxon>
        <taxon>Basidiomycota</taxon>
        <taxon>Pucciniomycotina</taxon>
        <taxon>Pucciniomycetes</taxon>
        <taxon>Pucciniales</taxon>
        <taxon>Pucciniaceae</taxon>
        <taxon>Puccinia</taxon>
    </lineage>
</organism>
<evidence type="ECO:0000256" key="7">
    <source>
        <dbReference type="ARBA" id="ARBA00025795"/>
    </source>
</evidence>
<keyword evidence="5" id="KW-0560">Oxidoreductase</keyword>
<dbReference type="GO" id="GO:0046872">
    <property type="term" value="F:metal ion binding"/>
    <property type="evidence" value="ECO:0007669"/>
    <property type="project" value="UniProtKB-KW"/>
</dbReference>
<comment type="caution">
    <text evidence="10">The sequence shown here is derived from an EMBL/GenBank/DDBJ whole genome shotgun (WGS) entry which is preliminary data.</text>
</comment>
<dbReference type="PROSITE" id="PS51405">
    <property type="entry name" value="HEME_HALOPEROXIDASE"/>
    <property type="match status" value="1"/>
</dbReference>
<dbReference type="PANTHER" id="PTHR33577">
    <property type="entry name" value="STERIGMATOCYSTIN BIOSYNTHESIS PEROXIDASE STCC-RELATED"/>
    <property type="match status" value="1"/>
</dbReference>
<dbReference type="Gene3D" id="1.10.489.10">
    <property type="entry name" value="Chloroperoxidase-like"/>
    <property type="match status" value="1"/>
</dbReference>
<keyword evidence="11" id="KW-1185">Reference proteome</keyword>
<evidence type="ECO:0000256" key="8">
    <source>
        <dbReference type="SAM" id="Phobius"/>
    </source>
</evidence>
<keyword evidence="4" id="KW-0479">Metal-binding</keyword>
<evidence type="ECO:0000313" key="11">
    <source>
        <dbReference type="Proteomes" id="UP000054564"/>
    </source>
</evidence>
<feature type="transmembrane region" description="Helical" evidence="8">
    <location>
        <begin position="62"/>
        <end position="83"/>
    </location>
</feature>
<evidence type="ECO:0000256" key="4">
    <source>
        <dbReference type="ARBA" id="ARBA00022723"/>
    </source>
</evidence>
<feature type="domain" description="Heme haloperoxidase family profile" evidence="9">
    <location>
        <begin position="18"/>
        <end position="246"/>
    </location>
</feature>
<reference evidence="11" key="1">
    <citation type="submission" date="2014-03" db="EMBL/GenBank/DDBJ databases">
        <title>The Genome Sequence of Puccinia striiformis f. sp. tritici PST-78.</title>
        <authorList>
            <consortium name="The Broad Institute Genome Sequencing Platform"/>
            <person name="Cuomo C."/>
            <person name="Hulbert S."/>
            <person name="Chen X."/>
            <person name="Walker B."/>
            <person name="Young S.K."/>
            <person name="Zeng Q."/>
            <person name="Gargeya S."/>
            <person name="Fitzgerald M."/>
            <person name="Haas B."/>
            <person name="Abouelleil A."/>
            <person name="Alvarado L."/>
            <person name="Arachchi H.M."/>
            <person name="Berlin A.M."/>
            <person name="Chapman S.B."/>
            <person name="Goldberg J."/>
            <person name="Griggs A."/>
            <person name="Gujja S."/>
            <person name="Hansen M."/>
            <person name="Howarth C."/>
            <person name="Imamovic A."/>
            <person name="Larimer J."/>
            <person name="McCowan C."/>
            <person name="Montmayeur A."/>
            <person name="Murphy C."/>
            <person name="Neiman D."/>
            <person name="Pearson M."/>
            <person name="Priest M."/>
            <person name="Roberts A."/>
            <person name="Saif S."/>
            <person name="Shea T."/>
            <person name="Sisk P."/>
            <person name="Sykes S."/>
            <person name="Wortman J."/>
            <person name="Nusbaum C."/>
            <person name="Birren B."/>
        </authorList>
    </citation>
    <scope>NUCLEOTIDE SEQUENCE [LARGE SCALE GENOMIC DNA]</scope>
    <source>
        <strain evidence="11">race PST-78</strain>
    </source>
</reference>
<evidence type="ECO:0000259" key="9">
    <source>
        <dbReference type="PROSITE" id="PS51405"/>
    </source>
</evidence>
<keyword evidence="8" id="KW-0472">Membrane</keyword>
<evidence type="ECO:0000256" key="2">
    <source>
        <dbReference type="ARBA" id="ARBA00022559"/>
    </source>
</evidence>
<evidence type="ECO:0000313" key="10">
    <source>
        <dbReference type="EMBL" id="KNE99971.1"/>
    </source>
</evidence>
<dbReference type="OrthoDB" id="407298at2759"/>
<evidence type="ECO:0000256" key="3">
    <source>
        <dbReference type="ARBA" id="ARBA00022617"/>
    </source>
</evidence>
<gene>
    <name evidence="10" type="ORF">PSTG_06823</name>
</gene>
<accession>A0A0L0VLA0</accession>
<comment type="cofactor">
    <cofactor evidence="1">
        <name>heme b</name>
        <dbReference type="ChEBI" id="CHEBI:60344"/>
    </cofactor>
</comment>
<dbReference type="InterPro" id="IPR036851">
    <property type="entry name" value="Chloroperoxidase-like_sf"/>
</dbReference>
<evidence type="ECO:0000256" key="1">
    <source>
        <dbReference type="ARBA" id="ARBA00001970"/>
    </source>
</evidence>
<name>A0A0L0VLA0_9BASI</name>
<dbReference type="Proteomes" id="UP000054564">
    <property type="component" value="Unassembled WGS sequence"/>
</dbReference>
<keyword evidence="2" id="KW-0575">Peroxidase</keyword>
<protein>
    <recommendedName>
        <fullName evidence="9">Heme haloperoxidase family profile domain-containing protein</fullName>
    </recommendedName>
</protein>
<sequence>MLCQEKYSEGHPLLEDLGSGPDKAHPYHRMMLGCPCPAIATMINHSYLKVEDSKQKIPIHKLMIAMVECYNLSWTFAVVFAIVGNLRLRKIFGFSIKELGTHGKIEHDASMTRFDVREGDALNPSLEMIDELFESLDSTTDSKNGIVTLQDFAREKVLLESRIKNYEFQSKTEVNFLGRGESCLALLAHRHVGTGSDSHKAGNRKPSVEIAANAHWLRTWFSEERLPVELGWKKPSSKITLFGTLRLMKEMKALQDGPTGL</sequence>
<keyword evidence="8" id="KW-1133">Transmembrane helix</keyword>
<keyword evidence="6" id="KW-0408">Iron</keyword>
<comment type="similarity">
    <text evidence="7">Belongs to the chloroperoxidase family.</text>
</comment>
<dbReference type="Pfam" id="PF01328">
    <property type="entry name" value="Peroxidase_2"/>
    <property type="match status" value="1"/>
</dbReference>
<keyword evidence="3" id="KW-0349">Heme</keyword>
<dbReference type="PANTHER" id="PTHR33577:SF9">
    <property type="entry name" value="PEROXIDASE STCC"/>
    <property type="match status" value="1"/>
</dbReference>
<evidence type="ECO:0000256" key="5">
    <source>
        <dbReference type="ARBA" id="ARBA00023002"/>
    </source>
</evidence>
<dbReference type="SUPFAM" id="SSF47571">
    <property type="entry name" value="Cloroperoxidase"/>
    <property type="match status" value="1"/>
</dbReference>
<proteinExistence type="inferred from homology"/>
<dbReference type="GO" id="GO:0004601">
    <property type="term" value="F:peroxidase activity"/>
    <property type="evidence" value="ECO:0007669"/>
    <property type="project" value="UniProtKB-KW"/>
</dbReference>
<keyword evidence="8" id="KW-0812">Transmembrane</keyword>
<evidence type="ECO:0000256" key="6">
    <source>
        <dbReference type="ARBA" id="ARBA00023004"/>
    </source>
</evidence>
<dbReference type="AlphaFoldDB" id="A0A0L0VLA0"/>
<dbReference type="EMBL" id="AJIL01000041">
    <property type="protein sequence ID" value="KNE99971.1"/>
    <property type="molecule type" value="Genomic_DNA"/>
</dbReference>
<dbReference type="STRING" id="1165861.A0A0L0VLA0"/>
<dbReference type="InterPro" id="IPR000028">
    <property type="entry name" value="Chloroperoxidase"/>
</dbReference>